<comment type="catalytic activity">
    <reaction evidence="1">
        <text>ATP + protein L-histidine = ADP + protein N-phospho-L-histidine.</text>
        <dbReference type="EC" id="2.7.13.3"/>
    </reaction>
</comment>
<dbReference type="InterPro" id="IPR029151">
    <property type="entry name" value="Sensor-like_sf"/>
</dbReference>
<dbReference type="InterPro" id="IPR004358">
    <property type="entry name" value="Sig_transdc_His_kin-like_C"/>
</dbReference>
<evidence type="ECO:0000256" key="1">
    <source>
        <dbReference type="ARBA" id="ARBA00000085"/>
    </source>
</evidence>
<dbReference type="EC" id="2.7.13.3" evidence="3"/>
<dbReference type="SUPFAM" id="SSF47384">
    <property type="entry name" value="Homodimeric domain of signal transducing histidine kinase"/>
    <property type="match status" value="1"/>
</dbReference>
<protein>
    <recommendedName>
        <fullName evidence="3">histidine kinase</fullName>
        <ecNumber evidence="3">2.7.13.3</ecNumber>
    </recommendedName>
</protein>
<organism evidence="14 15">
    <name type="scientific">Aurantiacibacter luteus</name>
    <dbReference type="NCBI Taxonomy" id="1581420"/>
    <lineage>
        <taxon>Bacteria</taxon>
        <taxon>Pseudomonadati</taxon>
        <taxon>Pseudomonadota</taxon>
        <taxon>Alphaproteobacteria</taxon>
        <taxon>Sphingomonadales</taxon>
        <taxon>Erythrobacteraceae</taxon>
        <taxon>Aurantiacibacter</taxon>
    </lineage>
</organism>
<evidence type="ECO:0000256" key="5">
    <source>
        <dbReference type="ARBA" id="ARBA00022553"/>
    </source>
</evidence>
<keyword evidence="7" id="KW-0812">Transmembrane</keyword>
<comment type="caution">
    <text evidence="14">The sequence shown here is derived from an EMBL/GenBank/DDBJ whole genome shotgun (WGS) entry which is preliminary data.</text>
</comment>
<dbReference type="Gene3D" id="3.30.565.10">
    <property type="entry name" value="Histidine kinase-like ATPase, C-terminal domain"/>
    <property type="match status" value="1"/>
</dbReference>
<comment type="subcellular location">
    <subcellularLocation>
        <location evidence="2">Cell membrane</location>
        <topology evidence="2">Multi-pass membrane protein</topology>
    </subcellularLocation>
</comment>
<evidence type="ECO:0000256" key="9">
    <source>
        <dbReference type="ARBA" id="ARBA00022777"/>
    </source>
</evidence>
<evidence type="ECO:0000256" key="8">
    <source>
        <dbReference type="ARBA" id="ARBA00022741"/>
    </source>
</evidence>
<evidence type="ECO:0000256" key="7">
    <source>
        <dbReference type="ARBA" id="ARBA00022692"/>
    </source>
</evidence>
<dbReference type="PRINTS" id="PR00344">
    <property type="entry name" value="BCTRLSENSOR"/>
</dbReference>
<keyword evidence="5" id="KW-0597">Phosphoprotein</keyword>
<dbReference type="Gene3D" id="1.10.287.130">
    <property type="match status" value="1"/>
</dbReference>
<keyword evidence="9" id="KW-0418">Kinase</keyword>
<evidence type="ECO:0000256" key="3">
    <source>
        <dbReference type="ARBA" id="ARBA00012438"/>
    </source>
</evidence>
<evidence type="ECO:0000256" key="12">
    <source>
        <dbReference type="ARBA" id="ARBA00023012"/>
    </source>
</evidence>
<name>A0A0G9MT10_9SPHN</name>
<evidence type="ECO:0000256" key="4">
    <source>
        <dbReference type="ARBA" id="ARBA00022475"/>
    </source>
</evidence>
<dbReference type="SUPFAM" id="SSF55874">
    <property type="entry name" value="ATPase domain of HSP90 chaperone/DNA topoisomerase II/histidine kinase"/>
    <property type="match status" value="1"/>
</dbReference>
<dbReference type="AlphaFoldDB" id="A0A0G9MT10"/>
<dbReference type="GO" id="GO:0000155">
    <property type="term" value="F:phosphorelay sensor kinase activity"/>
    <property type="evidence" value="ECO:0007669"/>
    <property type="project" value="InterPro"/>
</dbReference>
<keyword evidence="10" id="KW-0067">ATP-binding</keyword>
<proteinExistence type="predicted"/>
<evidence type="ECO:0000313" key="14">
    <source>
        <dbReference type="EMBL" id="KLE33865.1"/>
    </source>
</evidence>
<keyword evidence="15" id="KW-1185">Reference proteome</keyword>
<dbReference type="PANTHER" id="PTHR43065">
    <property type="entry name" value="SENSOR HISTIDINE KINASE"/>
    <property type="match status" value="1"/>
</dbReference>
<keyword evidence="11" id="KW-1133">Transmembrane helix</keyword>
<feature type="domain" description="Histidine kinase" evidence="13">
    <location>
        <begin position="353"/>
        <end position="561"/>
    </location>
</feature>
<dbReference type="Proteomes" id="UP000053464">
    <property type="component" value="Unassembled WGS sequence"/>
</dbReference>
<keyword evidence="6" id="KW-0808">Transferase</keyword>
<dbReference type="InterPro" id="IPR003661">
    <property type="entry name" value="HisK_dim/P_dom"/>
</dbReference>
<dbReference type="GO" id="GO:0005886">
    <property type="term" value="C:plasma membrane"/>
    <property type="evidence" value="ECO:0007669"/>
    <property type="project" value="UniProtKB-SubCell"/>
</dbReference>
<dbReference type="SMART" id="SM00387">
    <property type="entry name" value="HATPase_c"/>
    <property type="match status" value="1"/>
</dbReference>
<dbReference type="InterPro" id="IPR003594">
    <property type="entry name" value="HATPase_dom"/>
</dbReference>
<keyword evidence="12" id="KW-0902">Two-component regulatory system</keyword>
<dbReference type="GO" id="GO:0005524">
    <property type="term" value="F:ATP binding"/>
    <property type="evidence" value="ECO:0007669"/>
    <property type="project" value="UniProtKB-KW"/>
</dbReference>
<evidence type="ECO:0000256" key="6">
    <source>
        <dbReference type="ARBA" id="ARBA00022679"/>
    </source>
</evidence>
<dbReference type="CDD" id="cd00075">
    <property type="entry name" value="HATPase"/>
    <property type="match status" value="1"/>
</dbReference>
<dbReference type="Gene3D" id="6.10.250.3020">
    <property type="match status" value="1"/>
</dbReference>
<dbReference type="InterPro" id="IPR036890">
    <property type="entry name" value="HATPase_C_sf"/>
</dbReference>
<dbReference type="SMART" id="SM00388">
    <property type="entry name" value="HisKA"/>
    <property type="match status" value="1"/>
</dbReference>
<keyword evidence="11" id="KW-0472">Membrane</keyword>
<dbReference type="SUPFAM" id="SSF103190">
    <property type="entry name" value="Sensory domain-like"/>
    <property type="match status" value="1"/>
</dbReference>
<evidence type="ECO:0000256" key="10">
    <source>
        <dbReference type="ARBA" id="ARBA00022840"/>
    </source>
</evidence>
<dbReference type="InterPro" id="IPR005467">
    <property type="entry name" value="His_kinase_dom"/>
</dbReference>
<reference evidence="14 15" key="1">
    <citation type="submission" date="2015-04" db="EMBL/GenBank/DDBJ databases">
        <title>The draft genome sequence of Erythrobacter luteus KA37.</title>
        <authorList>
            <person name="Zhuang L."/>
            <person name="Liu Y."/>
            <person name="Shao Z."/>
        </authorList>
    </citation>
    <scope>NUCLEOTIDE SEQUENCE [LARGE SCALE GENOMIC DNA]</scope>
    <source>
        <strain evidence="14 15">KA37</strain>
    </source>
</reference>
<dbReference type="InterPro" id="IPR036097">
    <property type="entry name" value="HisK_dim/P_sf"/>
</dbReference>
<sequence length="561" mass="60373">MTFLNSAPPRGRLALIVATSLVLVAAVAFAALFLVQRVERDAALFEVETRARSDAQILANGLRSELSKFELVPRVLAEDLEVAAVVQGDRGTRRALDRRLERIAEQTGAAALYVMDADGLTLAASNWNLPTSFVGSNYAFRGYFRDALAQGEASQFALGTVSRAPGLYIAHSIVVDGRPRGVVALKVEFDEAEQVWRDSGVRAFVSDAEGIVLIASDPAWRFTMLQRFASAGRDAAADERQYGVAGFRRFAPDIPDAALVSVPVGYPAQGTAEEWNLHLLAETGPQVAAAQQTARLEVLLGLVALALVLWAAFQWRRHRQAQTRSIIAARTATLREQLTQANRLATLGQVTAGVGHEIRQPLAASRLFAENGQRMIAAGDTGGAADNFAHIAGLMERIGQITDELLRFSRRTAREPGDVQLARAIDGAMLLLRDRIEQSGVTIERPSSSLAETIVRAEPVRLEQVLVNLLQNALDAVGEGGRIEITIACDANFARLSVLDDGPGLTREEADQLFQPFATTKPDGLGLGLVISLDIMQGLDGDLVVEPSGDGGRFTMVIPLA</sequence>
<keyword evidence="8" id="KW-0547">Nucleotide-binding</keyword>
<dbReference type="Gene3D" id="3.30.450.20">
    <property type="entry name" value="PAS domain"/>
    <property type="match status" value="2"/>
</dbReference>
<accession>A0A0G9MT10</accession>
<dbReference type="CDD" id="cd00082">
    <property type="entry name" value="HisKA"/>
    <property type="match status" value="1"/>
</dbReference>
<keyword evidence="4" id="KW-1003">Cell membrane</keyword>
<gene>
    <name evidence="14" type="ORF">AAW00_12395</name>
</gene>
<evidence type="ECO:0000259" key="13">
    <source>
        <dbReference type="PROSITE" id="PS50109"/>
    </source>
</evidence>
<evidence type="ECO:0000256" key="11">
    <source>
        <dbReference type="ARBA" id="ARBA00022989"/>
    </source>
</evidence>
<dbReference type="InterPro" id="IPR017055">
    <property type="entry name" value="Sig_transdc_His_kinase_DctB"/>
</dbReference>
<dbReference type="Pfam" id="PF00512">
    <property type="entry name" value="HisKA"/>
    <property type="match status" value="1"/>
</dbReference>
<dbReference type="EMBL" id="LBHB01000003">
    <property type="protein sequence ID" value="KLE33865.1"/>
    <property type="molecule type" value="Genomic_DNA"/>
</dbReference>
<dbReference type="Pfam" id="PF02518">
    <property type="entry name" value="HATPase_c"/>
    <property type="match status" value="1"/>
</dbReference>
<dbReference type="PATRIC" id="fig|1581420.6.peg.2531"/>
<dbReference type="PROSITE" id="PS50109">
    <property type="entry name" value="HIS_KIN"/>
    <property type="match status" value="1"/>
</dbReference>
<dbReference type="STRING" id="1581420.AAW00_12395"/>
<evidence type="ECO:0000313" key="15">
    <source>
        <dbReference type="Proteomes" id="UP000053464"/>
    </source>
</evidence>
<dbReference type="PIRSF" id="PIRSF036431">
    <property type="entry name" value="STHK_DctB"/>
    <property type="match status" value="1"/>
</dbReference>
<dbReference type="PANTHER" id="PTHR43065:SF46">
    <property type="entry name" value="C4-DICARBOXYLATE TRANSPORT SENSOR PROTEIN DCTB"/>
    <property type="match status" value="1"/>
</dbReference>
<evidence type="ECO:0000256" key="2">
    <source>
        <dbReference type="ARBA" id="ARBA00004651"/>
    </source>
</evidence>
<dbReference type="RefSeq" id="WP_047004753.1">
    <property type="nucleotide sequence ID" value="NZ_LBHB01000003.1"/>
</dbReference>